<protein>
    <submittedName>
        <fullName evidence="2">DUF456 domain-containing protein</fullName>
    </submittedName>
</protein>
<feature type="transmembrane region" description="Helical" evidence="1">
    <location>
        <begin position="89"/>
        <end position="116"/>
    </location>
</feature>
<feature type="transmembrane region" description="Helical" evidence="1">
    <location>
        <begin position="45"/>
        <end position="68"/>
    </location>
</feature>
<dbReference type="Pfam" id="PF04306">
    <property type="entry name" value="DUF456"/>
    <property type="match status" value="1"/>
</dbReference>
<keyword evidence="1" id="KW-0472">Membrane</keyword>
<dbReference type="PANTHER" id="PTHR39165">
    <property type="entry name" value="IG HYPOTHETICAL 17883"/>
    <property type="match status" value="1"/>
</dbReference>
<reference evidence="2" key="2">
    <citation type="journal article" date="2022" name="Res Sq">
        <title>Evolution of multicellular longitudinally dividing oral cavity symbionts (Neisseriaceae).</title>
        <authorList>
            <person name="Nyongesa S."/>
            <person name="Weber P."/>
            <person name="Bernet E."/>
            <person name="Pullido F."/>
            <person name="Nieckarz M."/>
            <person name="Delaby M."/>
            <person name="Nieves C."/>
            <person name="Viehboeck T."/>
            <person name="Krause N."/>
            <person name="Rivera-Millot A."/>
            <person name="Nakamura A."/>
            <person name="Vischer N."/>
            <person name="VanNieuwenhze M."/>
            <person name="Brun Y."/>
            <person name="Cava F."/>
            <person name="Bulgheresi S."/>
            <person name="Veyrier F."/>
        </authorList>
    </citation>
    <scope>NUCLEOTIDE SEQUENCE</scope>
    <source>
        <strain evidence="2">SAG 1488-6</strain>
    </source>
</reference>
<dbReference type="InterPro" id="IPR007403">
    <property type="entry name" value="DUF456"/>
</dbReference>
<dbReference type="RefSeq" id="WP_019957172.1">
    <property type="nucleotide sequence ID" value="NZ_CP091512.1"/>
</dbReference>
<proteinExistence type="predicted"/>
<evidence type="ECO:0000313" key="3">
    <source>
        <dbReference type="Proteomes" id="UP000832034"/>
    </source>
</evidence>
<dbReference type="Proteomes" id="UP000832034">
    <property type="component" value="Chromosome"/>
</dbReference>
<organism evidence="2 3">
    <name type="scientific">Vitreoscilla stercoraria</name>
    <dbReference type="NCBI Taxonomy" id="61"/>
    <lineage>
        <taxon>Bacteria</taxon>
        <taxon>Pseudomonadati</taxon>
        <taxon>Pseudomonadota</taxon>
        <taxon>Betaproteobacteria</taxon>
        <taxon>Neisseriales</taxon>
        <taxon>Neisseriaceae</taxon>
        <taxon>Vitreoscilla</taxon>
    </lineage>
</organism>
<reference evidence="2" key="1">
    <citation type="submission" date="2021-12" db="EMBL/GenBank/DDBJ databases">
        <authorList>
            <person name="Veyrier F.J."/>
        </authorList>
    </citation>
    <scope>NUCLEOTIDE SEQUENCE</scope>
    <source>
        <strain evidence="2">SAG 1488-6</strain>
    </source>
</reference>
<name>A0ABY4EAQ9_VITST</name>
<gene>
    <name evidence="2" type="ORF">LVJ81_01975</name>
</gene>
<accession>A0ABY4EAQ9</accession>
<dbReference type="PANTHER" id="PTHR39165:SF1">
    <property type="entry name" value="DUF456 DOMAIN-CONTAINING PROTEIN"/>
    <property type="match status" value="1"/>
</dbReference>
<evidence type="ECO:0000256" key="1">
    <source>
        <dbReference type="SAM" id="Phobius"/>
    </source>
</evidence>
<sequence length="170" mass="17622">MTTIFIIIGLILLVIGILGIVYPALPGLPLMFVGALSIGYANQFFYMSWWSLGAIALIAIIGSALDYVAGTLGAKFTGASKKALWGSIIGALVGAVVSLGGLWIAIFLGPLVGAAIGEYLDKKDLLKAGKVGLGTFIGFIAGVIAKIGCAFIIVSVVTIAHLIPWLQNIF</sequence>
<feature type="transmembrane region" description="Helical" evidence="1">
    <location>
        <begin position="5"/>
        <end position="25"/>
    </location>
</feature>
<evidence type="ECO:0000313" key="2">
    <source>
        <dbReference type="EMBL" id="UOO92836.1"/>
    </source>
</evidence>
<keyword evidence="1" id="KW-1133">Transmembrane helix</keyword>
<dbReference type="EMBL" id="CP091512">
    <property type="protein sequence ID" value="UOO92836.1"/>
    <property type="molecule type" value="Genomic_DNA"/>
</dbReference>
<keyword evidence="3" id="KW-1185">Reference proteome</keyword>
<feature type="transmembrane region" description="Helical" evidence="1">
    <location>
        <begin position="136"/>
        <end position="163"/>
    </location>
</feature>
<keyword evidence="1" id="KW-0812">Transmembrane</keyword>